<proteinExistence type="predicted"/>
<reference evidence="1" key="1">
    <citation type="submission" date="2020-08" db="EMBL/GenBank/DDBJ databases">
        <title>Multicomponent nature underlies the extraordinary mechanical properties of spider dragline silk.</title>
        <authorList>
            <person name="Kono N."/>
            <person name="Nakamura H."/>
            <person name="Mori M."/>
            <person name="Yoshida Y."/>
            <person name="Ohtoshi R."/>
            <person name="Malay A.D."/>
            <person name="Moran D.A.P."/>
            <person name="Tomita M."/>
            <person name="Numata K."/>
            <person name="Arakawa K."/>
        </authorList>
    </citation>
    <scope>NUCLEOTIDE SEQUENCE</scope>
</reference>
<dbReference type="AlphaFoldDB" id="A0A8X6U4B3"/>
<sequence>MSAVNKIDCMVSNDVNNGENKILLQTASVKFVDESFNEEDNLKGLLTYADEDGLNRLKPKIIRIYDTEDLRCPIVLPLNEELVHRLIFDQSLPCRNGPKF</sequence>
<keyword evidence="2" id="KW-1185">Reference proteome</keyword>
<evidence type="ECO:0000313" key="2">
    <source>
        <dbReference type="Proteomes" id="UP000887013"/>
    </source>
</evidence>
<dbReference type="OrthoDB" id="6420849at2759"/>
<gene>
    <name evidence="1" type="ORF">NPIL_646971</name>
</gene>
<comment type="caution">
    <text evidence="1">The sequence shown here is derived from an EMBL/GenBank/DDBJ whole genome shotgun (WGS) entry which is preliminary data.</text>
</comment>
<dbReference type="Proteomes" id="UP000887013">
    <property type="component" value="Unassembled WGS sequence"/>
</dbReference>
<evidence type="ECO:0000313" key="1">
    <source>
        <dbReference type="EMBL" id="GFT79937.1"/>
    </source>
</evidence>
<accession>A0A8X6U4B3</accession>
<name>A0A8X6U4B3_NEPPI</name>
<dbReference type="EMBL" id="BMAW01118465">
    <property type="protein sequence ID" value="GFT79937.1"/>
    <property type="molecule type" value="Genomic_DNA"/>
</dbReference>
<protein>
    <submittedName>
        <fullName evidence="1">Uncharacterized protein</fullName>
    </submittedName>
</protein>
<organism evidence="1 2">
    <name type="scientific">Nephila pilipes</name>
    <name type="common">Giant wood spider</name>
    <name type="synonym">Nephila maculata</name>
    <dbReference type="NCBI Taxonomy" id="299642"/>
    <lineage>
        <taxon>Eukaryota</taxon>
        <taxon>Metazoa</taxon>
        <taxon>Ecdysozoa</taxon>
        <taxon>Arthropoda</taxon>
        <taxon>Chelicerata</taxon>
        <taxon>Arachnida</taxon>
        <taxon>Araneae</taxon>
        <taxon>Araneomorphae</taxon>
        <taxon>Entelegynae</taxon>
        <taxon>Araneoidea</taxon>
        <taxon>Nephilidae</taxon>
        <taxon>Nephila</taxon>
    </lineage>
</organism>